<dbReference type="GO" id="GO:0005524">
    <property type="term" value="F:ATP binding"/>
    <property type="evidence" value="ECO:0007669"/>
    <property type="project" value="UniProtKB-UniRule"/>
</dbReference>
<feature type="binding site" evidence="9">
    <location>
        <position position="61"/>
    </location>
    <ligand>
        <name>ATP</name>
        <dbReference type="ChEBI" id="CHEBI:30616"/>
    </ligand>
</feature>
<dbReference type="EC" id="2.7.11.1" evidence="1"/>
<keyword evidence="2 10" id="KW-0723">Serine/threonine-protein kinase</keyword>
<keyword evidence="4 9" id="KW-0547">Nucleotide-binding</keyword>
<dbReference type="SMART" id="SM00220">
    <property type="entry name" value="S_TKc"/>
    <property type="match status" value="1"/>
</dbReference>
<feature type="domain" description="Protein kinase" evidence="11">
    <location>
        <begin position="32"/>
        <end position="329"/>
    </location>
</feature>
<dbReference type="PROSITE" id="PS00107">
    <property type="entry name" value="PROTEIN_KINASE_ATP"/>
    <property type="match status" value="1"/>
</dbReference>
<dbReference type="InterPro" id="IPR052239">
    <property type="entry name" value="Ser/Thr-specific_kinases"/>
</dbReference>
<dbReference type="Pfam" id="PF00069">
    <property type="entry name" value="Pkinase"/>
    <property type="match status" value="1"/>
</dbReference>
<organism evidence="12">
    <name type="scientific">Mantoniella antarctica</name>
    <dbReference type="NCBI Taxonomy" id="81844"/>
    <lineage>
        <taxon>Eukaryota</taxon>
        <taxon>Viridiplantae</taxon>
        <taxon>Chlorophyta</taxon>
        <taxon>Mamiellophyceae</taxon>
        <taxon>Mamiellales</taxon>
        <taxon>Mamiellaceae</taxon>
        <taxon>Mantoniella</taxon>
    </lineage>
</organism>
<evidence type="ECO:0000256" key="4">
    <source>
        <dbReference type="ARBA" id="ARBA00022741"/>
    </source>
</evidence>
<dbReference type="InterPro" id="IPR000719">
    <property type="entry name" value="Prot_kinase_dom"/>
</dbReference>
<keyword evidence="3" id="KW-0808">Transferase</keyword>
<dbReference type="GO" id="GO:0005737">
    <property type="term" value="C:cytoplasm"/>
    <property type="evidence" value="ECO:0007669"/>
    <property type="project" value="TreeGrafter"/>
</dbReference>
<dbReference type="SUPFAM" id="SSF56112">
    <property type="entry name" value="Protein kinase-like (PK-like)"/>
    <property type="match status" value="1"/>
</dbReference>
<gene>
    <name evidence="12" type="ORF">MANT1106_LOCUS11798</name>
</gene>
<reference evidence="12" key="1">
    <citation type="submission" date="2021-01" db="EMBL/GenBank/DDBJ databases">
        <authorList>
            <person name="Corre E."/>
            <person name="Pelletier E."/>
            <person name="Niang G."/>
            <person name="Scheremetjew M."/>
            <person name="Finn R."/>
            <person name="Kale V."/>
            <person name="Holt S."/>
            <person name="Cochrane G."/>
            <person name="Meng A."/>
            <person name="Brown T."/>
            <person name="Cohen L."/>
        </authorList>
    </citation>
    <scope>NUCLEOTIDE SEQUENCE</scope>
    <source>
        <strain evidence="12">SL-175</strain>
    </source>
</reference>
<dbReference type="PANTHER" id="PTHR45998">
    <property type="entry name" value="SERINE/THREONINE-PROTEIN KINASE 16"/>
    <property type="match status" value="1"/>
</dbReference>
<comment type="catalytic activity">
    <reaction evidence="7">
        <text>L-threonyl-[protein] + ATP = O-phospho-L-threonyl-[protein] + ADP + H(+)</text>
        <dbReference type="Rhea" id="RHEA:46608"/>
        <dbReference type="Rhea" id="RHEA-COMP:11060"/>
        <dbReference type="Rhea" id="RHEA-COMP:11605"/>
        <dbReference type="ChEBI" id="CHEBI:15378"/>
        <dbReference type="ChEBI" id="CHEBI:30013"/>
        <dbReference type="ChEBI" id="CHEBI:30616"/>
        <dbReference type="ChEBI" id="CHEBI:61977"/>
        <dbReference type="ChEBI" id="CHEBI:456216"/>
        <dbReference type="EC" id="2.7.11.1"/>
    </reaction>
</comment>
<comment type="catalytic activity">
    <reaction evidence="8">
        <text>L-seryl-[protein] + ATP = O-phospho-L-seryl-[protein] + ADP + H(+)</text>
        <dbReference type="Rhea" id="RHEA:17989"/>
        <dbReference type="Rhea" id="RHEA-COMP:9863"/>
        <dbReference type="Rhea" id="RHEA-COMP:11604"/>
        <dbReference type="ChEBI" id="CHEBI:15378"/>
        <dbReference type="ChEBI" id="CHEBI:29999"/>
        <dbReference type="ChEBI" id="CHEBI:30616"/>
        <dbReference type="ChEBI" id="CHEBI:83421"/>
        <dbReference type="ChEBI" id="CHEBI:456216"/>
        <dbReference type="EC" id="2.7.11.1"/>
    </reaction>
</comment>
<evidence type="ECO:0000256" key="1">
    <source>
        <dbReference type="ARBA" id="ARBA00012513"/>
    </source>
</evidence>
<dbReference type="InterPro" id="IPR017441">
    <property type="entry name" value="Protein_kinase_ATP_BS"/>
</dbReference>
<dbReference type="PROSITE" id="PS00108">
    <property type="entry name" value="PROTEIN_KINASE_ST"/>
    <property type="match status" value="1"/>
</dbReference>
<evidence type="ECO:0000313" key="12">
    <source>
        <dbReference type="EMBL" id="CAD8709115.1"/>
    </source>
</evidence>
<dbReference type="EMBL" id="HBFC01019715">
    <property type="protein sequence ID" value="CAD8709115.1"/>
    <property type="molecule type" value="Transcribed_RNA"/>
</dbReference>
<evidence type="ECO:0000256" key="5">
    <source>
        <dbReference type="ARBA" id="ARBA00022777"/>
    </source>
</evidence>
<evidence type="ECO:0000256" key="2">
    <source>
        <dbReference type="ARBA" id="ARBA00022527"/>
    </source>
</evidence>
<name>A0A7S0SLH3_9CHLO</name>
<dbReference type="GO" id="GO:0004674">
    <property type="term" value="F:protein serine/threonine kinase activity"/>
    <property type="evidence" value="ECO:0007669"/>
    <property type="project" value="UniProtKB-KW"/>
</dbReference>
<dbReference type="PANTHER" id="PTHR45998:SF2">
    <property type="entry name" value="SERINE_THREONINE-PROTEIN KINASE 16"/>
    <property type="match status" value="1"/>
</dbReference>
<evidence type="ECO:0000256" key="9">
    <source>
        <dbReference type="PROSITE-ProRule" id="PRU10141"/>
    </source>
</evidence>
<dbReference type="Gene3D" id="1.10.510.10">
    <property type="entry name" value="Transferase(Phosphotransferase) domain 1"/>
    <property type="match status" value="1"/>
</dbReference>
<dbReference type="InterPro" id="IPR008271">
    <property type="entry name" value="Ser/Thr_kinase_AS"/>
</dbReference>
<evidence type="ECO:0000256" key="7">
    <source>
        <dbReference type="ARBA" id="ARBA00047899"/>
    </source>
</evidence>
<proteinExistence type="inferred from homology"/>
<sequence>MGCSASSLWRIITDAGRQILPQEEVRVEGRRFSVARQLGEGGFSFVYLVKEIGGSEEMALKRVLLHEEEHARAVEREVAVMRQFSHPNLLPLYAAELDPPEQLAVRGGHPSHPRRASLVFPAYPEGTVLDRALHRPEAQAFTPLQLLSVARQMCVALEVMHAAPGGPVAHRDVKPGNVLLAASMEVEGGVLAVLMDFGSARPARVAVRTRREALMQQEAAAAECTAPFRAPELWDTPSQCDLDERVDVWSLGCTVYAACAGGRSPFEYSMAQAGGSLALAVMSGRYSWPEAAMTQYPAEVRDVVACALNKDWRERPTAAEMRVKIEAALEAVRRGLRPSEGQGVDAGEVVVSLGV</sequence>
<accession>A0A7S0SLH3</accession>
<evidence type="ECO:0000256" key="10">
    <source>
        <dbReference type="RuleBase" id="RU000304"/>
    </source>
</evidence>
<comment type="similarity">
    <text evidence="10">Belongs to the protein kinase superfamily.</text>
</comment>
<protein>
    <recommendedName>
        <fullName evidence="1">non-specific serine/threonine protein kinase</fullName>
        <ecNumber evidence="1">2.7.11.1</ecNumber>
    </recommendedName>
</protein>
<evidence type="ECO:0000256" key="6">
    <source>
        <dbReference type="ARBA" id="ARBA00022840"/>
    </source>
</evidence>
<dbReference type="InterPro" id="IPR011009">
    <property type="entry name" value="Kinase-like_dom_sf"/>
</dbReference>
<keyword evidence="6 9" id="KW-0067">ATP-binding</keyword>
<evidence type="ECO:0000256" key="3">
    <source>
        <dbReference type="ARBA" id="ARBA00022679"/>
    </source>
</evidence>
<dbReference type="PROSITE" id="PS50011">
    <property type="entry name" value="PROTEIN_KINASE_DOM"/>
    <property type="match status" value="1"/>
</dbReference>
<keyword evidence="5" id="KW-0418">Kinase</keyword>
<evidence type="ECO:0000259" key="11">
    <source>
        <dbReference type="PROSITE" id="PS50011"/>
    </source>
</evidence>
<evidence type="ECO:0000256" key="8">
    <source>
        <dbReference type="ARBA" id="ARBA00048679"/>
    </source>
</evidence>
<dbReference type="AlphaFoldDB" id="A0A7S0SLH3"/>